<reference evidence="5 6" key="1">
    <citation type="journal article" date="2020" name="Nat. Food">
        <title>A phased Vanilla planifolia genome enables genetic improvement of flavour and production.</title>
        <authorList>
            <person name="Hasing T."/>
            <person name="Tang H."/>
            <person name="Brym M."/>
            <person name="Khazi F."/>
            <person name="Huang T."/>
            <person name="Chambers A.H."/>
        </authorList>
    </citation>
    <scope>NUCLEOTIDE SEQUENCE [LARGE SCALE GENOMIC DNA]</scope>
    <source>
        <tissue evidence="5">Leaf</tissue>
    </source>
</reference>
<dbReference type="InterPro" id="IPR032675">
    <property type="entry name" value="LRR_dom_sf"/>
</dbReference>
<dbReference type="GO" id="GO:0005737">
    <property type="term" value="C:cytoplasm"/>
    <property type="evidence" value="ECO:0007669"/>
    <property type="project" value="TreeGrafter"/>
</dbReference>
<organism evidence="5 6">
    <name type="scientific">Vanilla planifolia</name>
    <name type="common">Vanilla</name>
    <dbReference type="NCBI Taxonomy" id="51239"/>
    <lineage>
        <taxon>Eukaryota</taxon>
        <taxon>Viridiplantae</taxon>
        <taxon>Streptophyta</taxon>
        <taxon>Embryophyta</taxon>
        <taxon>Tracheophyta</taxon>
        <taxon>Spermatophyta</taxon>
        <taxon>Magnoliopsida</taxon>
        <taxon>Liliopsida</taxon>
        <taxon>Asparagales</taxon>
        <taxon>Orchidaceae</taxon>
        <taxon>Vanilloideae</taxon>
        <taxon>Vanilleae</taxon>
        <taxon>Vanilla</taxon>
    </lineage>
</organism>
<dbReference type="PRINTS" id="PR00019">
    <property type="entry name" value="LEURICHRPT"/>
</dbReference>
<dbReference type="Pfam" id="PF13855">
    <property type="entry name" value="LRR_8"/>
    <property type="match status" value="4"/>
</dbReference>
<accession>A0A835UD59</accession>
<evidence type="ECO:0000256" key="4">
    <source>
        <dbReference type="ARBA" id="ARBA00037519"/>
    </source>
</evidence>
<sequence length="587" mass="64581">MDRLLRQARSTGSLNLSNRCLREVPVEVYRSLDAVGEGEKWWEGVELQKLILAHNNIEVLREDVKHLSMLSVLNISHNKLSCLPEAIGELSLLKSLDVSFNLLTRLPEEIGSATSLVKLDCSSNNLNELPNSLGRCTDLSEIKVSNNSIANLPNELANCLKLMKLDVEGNKLMLIPDNIIKPWTMLTELNAARNMLTSIPDGIGVLKKLVRLDFLQNKISLIPSSISGCCSLAEFYMGNNLLLSLPVELGELSRLGTLDLHSNQLTEFPVEACKLHLSVLDLSNNSLSSLPPEIGTMVSLRKLLLIGNPLRAIRSSLISGPTPSLLKYLRSRLSSNEEAGTGSSCYPMNDNLIAKAARMSLSSRDLSLSGLGLTTIPSTIWETNEVAKVDLSRNAISELPDMLRTCSSLQVLILSGNNITQWPGEIFSSLSNLSCLKLDNNPLSKIPIGGLEALSKLEILDLSGISSLILDSSAFSQLTQLLELYLRRMKYYHIPSGILHLQRLKVLDLSQNSLISIPEDIRNLTSLQELDLSDNNIGALPPELGLLESNLQVLKLDGNPLRSIRRPVLDRGTKAVLKYLKDKLPEQ</sequence>
<dbReference type="EMBL" id="JADCNL010000012">
    <property type="protein sequence ID" value="KAG0456893.1"/>
    <property type="molecule type" value="Genomic_DNA"/>
</dbReference>
<dbReference type="Gene3D" id="3.80.10.10">
    <property type="entry name" value="Ribonuclease Inhibitor"/>
    <property type="match status" value="5"/>
</dbReference>
<evidence type="ECO:0000313" key="5">
    <source>
        <dbReference type="EMBL" id="KAG0456893.1"/>
    </source>
</evidence>
<comment type="function">
    <text evidence="4">Leucine-rich repeat protein that likely mediates protein interactions, possibly in the context of signal transduction.</text>
</comment>
<gene>
    <name evidence="5" type="ORF">HPP92_022050</name>
</gene>
<keyword evidence="2" id="KW-0677">Repeat</keyword>
<dbReference type="SMART" id="SM00369">
    <property type="entry name" value="LRR_TYP"/>
    <property type="match status" value="15"/>
</dbReference>
<evidence type="ECO:0000256" key="3">
    <source>
        <dbReference type="ARBA" id="ARBA00023786"/>
    </source>
</evidence>
<dbReference type="InterPro" id="IPR003591">
    <property type="entry name" value="Leu-rich_rpt_typical-subtyp"/>
</dbReference>
<proteinExistence type="inferred from homology"/>
<dbReference type="SMART" id="SM00364">
    <property type="entry name" value="LRR_BAC"/>
    <property type="match status" value="10"/>
</dbReference>
<dbReference type="SUPFAM" id="SSF52058">
    <property type="entry name" value="L domain-like"/>
    <property type="match status" value="2"/>
</dbReference>
<dbReference type="SMART" id="SM00365">
    <property type="entry name" value="LRR_SD22"/>
    <property type="match status" value="5"/>
</dbReference>
<dbReference type="FunFam" id="3.80.10.10:FF:000116">
    <property type="entry name" value="Leucine-rich repeat-containing protein 40"/>
    <property type="match status" value="1"/>
</dbReference>
<dbReference type="OrthoDB" id="433924at2759"/>
<dbReference type="AlphaFoldDB" id="A0A835UD59"/>
<dbReference type="InterPro" id="IPR001611">
    <property type="entry name" value="Leu-rich_rpt"/>
</dbReference>
<keyword evidence="1" id="KW-0433">Leucine-rich repeat</keyword>
<evidence type="ECO:0000256" key="1">
    <source>
        <dbReference type="ARBA" id="ARBA00022614"/>
    </source>
</evidence>
<comment type="caution">
    <text evidence="5">The sequence shown here is derived from an EMBL/GenBank/DDBJ whole genome shotgun (WGS) entry which is preliminary data.</text>
</comment>
<comment type="similarity">
    <text evidence="3">Belongs to the SHOC2 family.</text>
</comment>
<name>A0A835UD59_VANPL</name>
<dbReference type="Proteomes" id="UP000636800">
    <property type="component" value="Chromosome 12"/>
</dbReference>
<keyword evidence="6" id="KW-1185">Reference proteome</keyword>
<dbReference type="InterPro" id="IPR050216">
    <property type="entry name" value="LRR_domain-containing"/>
</dbReference>
<dbReference type="PANTHER" id="PTHR48051">
    <property type="match status" value="1"/>
</dbReference>
<evidence type="ECO:0000313" key="6">
    <source>
        <dbReference type="Proteomes" id="UP000636800"/>
    </source>
</evidence>
<protein>
    <recommendedName>
        <fullName evidence="7">Plant intracellular Ras-group-related LRR protein 6</fullName>
    </recommendedName>
</protein>
<dbReference type="Pfam" id="PF00560">
    <property type="entry name" value="LRR_1"/>
    <property type="match status" value="1"/>
</dbReference>
<dbReference type="PROSITE" id="PS51450">
    <property type="entry name" value="LRR"/>
    <property type="match status" value="4"/>
</dbReference>
<evidence type="ECO:0000256" key="2">
    <source>
        <dbReference type="ARBA" id="ARBA00022737"/>
    </source>
</evidence>
<dbReference type="PANTHER" id="PTHR48051:SF1">
    <property type="entry name" value="RAS SUPPRESSOR PROTEIN 1"/>
    <property type="match status" value="1"/>
</dbReference>
<evidence type="ECO:0008006" key="7">
    <source>
        <dbReference type="Google" id="ProtNLM"/>
    </source>
</evidence>